<gene>
    <name evidence="6" type="ORF">Q4527_13010</name>
</gene>
<dbReference type="RefSeq" id="WP_061998191.1">
    <property type="nucleotide sequence ID" value="NZ_CANLMS010000008.1"/>
</dbReference>
<evidence type="ECO:0000256" key="4">
    <source>
        <dbReference type="ARBA" id="ARBA00023163"/>
    </source>
</evidence>
<evidence type="ECO:0000256" key="2">
    <source>
        <dbReference type="ARBA" id="ARBA00023015"/>
    </source>
</evidence>
<dbReference type="Proteomes" id="UP001170717">
    <property type="component" value="Unassembled WGS sequence"/>
</dbReference>
<dbReference type="SUPFAM" id="SSF46785">
    <property type="entry name" value="Winged helix' DNA-binding domain"/>
    <property type="match status" value="1"/>
</dbReference>
<evidence type="ECO:0000256" key="1">
    <source>
        <dbReference type="ARBA" id="ARBA00009437"/>
    </source>
</evidence>
<dbReference type="InterPro" id="IPR058163">
    <property type="entry name" value="LysR-type_TF_proteobact-type"/>
</dbReference>
<keyword evidence="4" id="KW-0804">Transcription</keyword>
<accession>A0AAW7Z0Q5</accession>
<dbReference type="InterPro" id="IPR036388">
    <property type="entry name" value="WH-like_DNA-bd_sf"/>
</dbReference>
<dbReference type="GO" id="GO:0003700">
    <property type="term" value="F:DNA-binding transcription factor activity"/>
    <property type="evidence" value="ECO:0007669"/>
    <property type="project" value="InterPro"/>
</dbReference>
<feature type="domain" description="HTH lysR-type" evidence="5">
    <location>
        <begin position="7"/>
        <end position="64"/>
    </location>
</feature>
<dbReference type="PANTHER" id="PTHR30537">
    <property type="entry name" value="HTH-TYPE TRANSCRIPTIONAL REGULATOR"/>
    <property type="match status" value="1"/>
</dbReference>
<evidence type="ECO:0000256" key="3">
    <source>
        <dbReference type="ARBA" id="ARBA00023125"/>
    </source>
</evidence>
<organism evidence="6 7">
    <name type="scientific">Alteromonas stellipolaris</name>
    <dbReference type="NCBI Taxonomy" id="233316"/>
    <lineage>
        <taxon>Bacteria</taxon>
        <taxon>Pseudomonadati</taxon>
        <taxon>Pseudomonadota</taxon>
        <taxon>Gammaproteobacteria</taxon>
        <taxon>Alteromonadales</taxon>
        <taxon>Alteromonadaceae</taxon>
        <taxon>Alteromonas/Salinimonas group</taxon>
        <taxon>Alteromonas</taxon>
    </lineage>
</organism>
<reference evidence="6" key="1">
    <citation type="submission" date="2023-07" db="EMBL/GenBank/DDBJ databases">
        <title>Genome content predicts the carbon catabolic preferences of heterotrophic bacteria.</title>
        <authorList>
            <person name="Gralka M."/>
        </authorList>
    </citation>
    <scope>NUCLEOTIDE SEQUENCE</scope>
    <source>
        <strain evidence="6">F2M12</strain>
    </source>
</reference>
<dbReference type="EMBL" id="JAUOQI010000008">
    <property type="protein sequence ID" value="MDO6578320.1"/>
    <property type="molecule type" value="Genomic_DNA"/>
</dbReference>
<dbReference type="PROSITE" id="PS50931">
    <property type="entry name" value="HTH_LYSR"/>
    <property type="match status" value="1"/>
</dbReference>
<evidence type="ECO:0000313" key="7">
    <source>
        <dbReference type="Proteomes" id="UP001170717"/>
    </source>
</evidence>
<dbReference type="InterPro" id="IPR005119">
    <property type="entry name" value="LysR_subst-bd"/>
</dbReference>
<sequence length="302" mass="34278">MKESELPTLNGLLCFEATVRHGSMTLAAEDLGITQPLVSQRIRALEDVVGGILIDRSKKPVTPTIEGLKYYNELRGSTSSILRATNNAREDFRETKTKISISAYFGFAFHWIMPRLQRLQQAFPDYLFEIQPTNSLSDLTTAHADILFHFSSKIGKYQFEKMLIPEMVFPVCSPEFAAKYDLKSGQLLSDLRNLPLLHKDVDDSRWLNWQRWAQALSVKPSASPISFRYNNYPLIVEAAIGGHGLCLGWEGLINPFIEEGKLIQLGPRLKSETRGYQICSDQYANFAIGNVIKWFIKEVEQD</sequence>
<proteinExistence type="inferred from homology"/>
<dbReference type="AlphaFoldDB" id="A0AAW7Z0Q5"/>
<keyword evidence="2" id="KW-0805">Transcription regulation</keyword>
<comment type="caution">
    <text evidence="6">The sequence shown here is derived from an EMBL/GenBank/DDBJ whole genome shotgun (WGS) entry which is preliminary data.</text>
</comment>
<dbReference type="GO" id="GO:0003677">
    <property type="term" value="F:DNA binding"/>
    <property type="evidence" value="ECO:0007669"/>
    <property type="project" value="UniProtKB-KW"/>
</dbReference>
<dbReference type="Pfam" id="PF00126">
    <property type="entry name" value="HTH_1"/>
    <property type="match status" value="1"/>
</dbReference>
<dbReference type="SUPFAM" id="SSF53850">
    <property type="entry name" value="Periplasmic binding protein-like II"/>
    <property type="match status" value="1"/>
</dbReference>
<evidence type="ECO:0000259" key="5">
    <source>
        <dbReference type="PROSITE" id="PS50931"/>
    </source>
</evidence>
<dbReference type="PANTHER" id="PTHR30537:SF5">
    <property type="entry name" value="HTH-TYPE TRANSCRIPTIONAL ACTIVATOR TTDR-RELATED"/>
    <property type="match status" value="1"/>
</dbReference>
<name>A0AAW7Z0Q5_9ALTE</name>
<dbReference type="InterPro" id="IPR036390">
    <property type="entry name" value="WH_DNA-bd_sf"/>
</dbReference>
<protein>
    <submittedName>
        <fullName evidence="6">LysR family transcriptional regulator</fullName>
    </submittedName>
</protein>
<dbReference type="PRINTS" id="PR00039">
    <property type="entry name" value="HTHLYSR"/>
</dbReference>
<evidence type="ECO:0000313" key="6">
    <source>
        <dbReference type="EMBL" id="MDO6578320.1"/>
    </source>
</evidence>
<dbReference type="InterPro" id="IPR000847">
    <property type="entry name" value="LysR_HTH_N"/>
</dbReference>
<dbReference type="Gene3D" id="1.10.10.10">
    <property type="entry name" value="Winged helix-like DNA-binding domain superfamily/Winged helix DNA-binding domain"/>
    <property type="match status" value="1"/>
</dbReference>
<dbReference type="Pfam" id="PF03466">
    <property type="entry name" value="LysR_substrate"/>
    <property type="match status" value="1"/>
</dbReference>
<comment type="similarity">
    <text evidence="1">Belongs to the LysR transcriptional regulatory family.</text>
</comment>
<keyword evidence="3" id="KW-0238">DNA-binding</keyword>
<dbReference type="Gene3D" id="3.40.190.10">
    <property type="entry name" value="Periplasmic binding protein-like II"/>
    <property type="match status" value="2"/>
</dbReference>